<dbReference type="Pfam" id="PF05766">
    <property type="entry name" value="NinG"/>
    <property type="match status" value="1"/>
</dbReference>
<sequence>MKPTKIRFRKCKVCEEKYEVDAYKPFIGWCSIDCGYKYQQILKEKKVKKEVKVMREKIKGLPEFKKDLEKEINHIIRLIDKGCKCISCNAKGNSAGHYHSVNSNGSLRYNLHNLHLQEYSCNGEKGANIVKYGQGLIEIYSKEYKEYVEYDLVRLYPTIKLSISEIKEAISKAKNVVKILKTEDKEYNPEERLQRRTFFNKIIGIYNI</sequence>
<evidence type="ECO:0000256" key="2">
    <source>
        <dbReference type="ARBA" id="ARBA00021638"/>
    </source>
</evidence>
<dbReference type="InterPro" id="IPR008713">
    <property type="entry name" value="Phage_lambda_NinG"/>
</dbReference>
<proteinExistence type="inferred from homology"/>
<accession>A0A6J7WLG0</accession>
<comment type="similarity">
    <text evidence="1">Belongs to the ninG family.</text>
</comment>
<gene>
    <name evidence="3" type="ORF">UFOVP212_50</name>
</gene>
<evidence type="ECO:0000313" key="3">
    <source>
        <dbReference type="EMBL" id="CAB5218587.1"/>
    </source>
</evidence>
<dbReference type="EMBL" id="LR798265">
    <property type="protein sequence ID" value="CAB5218587.1"/>
    <property type="molecule type" value="Genomic_DNA"/>
</dbReference>
<organism evidence="3">
    <name type="scientific">uncultured Caudovirales phage</name>
    <dbReference type="NCBI Taxonomy" id="2100421"/>
    <lineage>
        <taxon>Viruses</taxon>
        <taxon>Duplodnaviria</taxon>
        <taxon>Heunggongvirae</taxon>
        <taxon>Uroviricota</taxon>
        <taxon>Caudoviricetes</taxon>
        <taxon>Peduoviridae</taxon>
        <taxon>Maltschvirus</taxon>
        <taxon>Maltschvirus maltsch</taxon>
    </lineage>
</organism>
<name>A0A6J7WLG0_9CAUD</name>
<reference evidence="3" key="1">
    <citation type="submission" date="2020-05" db="EMBL/GenBank/DDBJ databases">
        <authorList>
            <person name="Chiriac C."/>
            <person name="Salcher M."/>
            <person name="Ghai R."/>
            <person name="Kavagutti S V."/>
        </authorList>
    </citation>
    <scope>NUCLEOTIDE SEQUENCE</scope>
</reference>
<protein>
    <recommendedName>
        <fullName evidence="2">Protein ninG</fullName>
    </recommendedName>
</protein>
<evidence type="ECO:0000256" key="1">
    <source>
        <dbReference type="ARBA" id="ARBA00008471"/>
    </source>
</evidence>